<reference evidence="1" key="1">
    <citation type="submission" date="2022-01" db="EMBL/GenBank/DDBJ databases">
        <authorList>
            <person name="King R."/>
        </authorList>
    </citation>
    <scope>NUCLEOTIDE SEQUENCE</scope>
</reference>
<evidence type="ECO:0000313" key="1">
    <source>
        <dbReference type="EMBL" id="CAG9764254.1"/>
    </source>
</evidence>
<accession>A0A9N9MP90</accession>
<keyword evidence="2" id="KW-1185">Reference proteome</keyword>
<name>A0A9N9MP90_9CUCU</name>
<organism evidence="1 2">
    <name type="scientific">Ceutorhynchus assimilis</name>
    <name type="common">cabbage seed weevil</name>
    <dbReference type="NCBI Taxonomy" id="467358"/>
    <lineage>
        <taxon>Eukaryota</taxon>
        <taxon>Metazoa</taxon>
        <taxon>Ecdysozoa</taxon>
        <taxon>Arthropoda</taxon>
        <taxon>Hexapoda</taxon>
        <taxon>Insecta</taxon>
        <taxon>Pterygota</taxon>
        <taxon>Neoptera</taxon>
        <taxon>Endopterygota</taxon>
        <taxon>Coleoptera</taxon>
        <taxon>Polyphaga</taxon>
        <taxon>Cucujiformia</taxon>
        <taxon>Curculionidae</taxon>
        <taxon>Ceutorhynchinae</taxon>
        <taxon>Ceutorhynchus</taxon>
    </lineage>
</organism>
<dbReference type="AlphaFoldDB" id="A0A9N9MP90"/>
<dbReference type="EMBL" id="OU892278">
    <property type="protein sequence ID" value="CAG9764254.1"/>
    <property type="molecule type" value="Genomic_DNA"/>
</dbReference>
<dbReference type="OrthoDB" id="9615015at2759"/>
<gene>
    <name evidence="1" type="ORF">CEUTPL_LOCUS4894</name>
</gene>
<protein>
    <submittedName>
        <fullName evidence="1">Uncharacterized protein</fullName>
    </submittedName>
</protein>
<evidence type="ECO:0000313" key="2">
    <source>
        <dbReference type="Proteomes" id="UP001152799"/>
    </source>
</evidence>
<dbReference type="Proteomes" id="UP001152799">
    <property type="component" value="Chromosome 2"/>
</dbReference>
<sequence>MSTQVFCRKVQEKKKQFEHFCNNSPNSNYLGHTPDCDLERLSEKYWGEILERTVSSSSLAGPQQNHPEIKLDCNGGIELNILKNSLSDL</sequence>
<proteinExistence type="predicted"/>